<dbReference type="Gene3D" id="2.30.260.10">
    <property type="entry name" value="putative xylanase like domain"/>
    <property type="match status" value="1"/>
</dbReference>
<reference evidence="2 3" key="1">
    <citation type="submission" date="2020-11" db="EMBL/GenBank/DDBJ databases">
        <authorList>
            <person name="Sun Q."/>
        </authorList>
    </citation>
    <scope>NUCLEOTIDE SEQUENCE [LARGE SCALE GENOMIC DNA]</scope>
    <source>
        <strain evidence="2 3">P8398</strain>
    </source>
</reference>
<gene>
    <name evidence="2" type="ORF">IV454_20565</name>
</gene>
<feature type="chain" id="PRO_5047121967" evidence="1">
    <location>
        <begin position="20"/>
        <end position="370"/>
    </location>
</feature>
<keyword evidence="1" id="KW-0732">Signal</keyword>
<dbReference type="InterPro" id="IPR038765">
    <property type="entry name" value="Papain-like_cys_pep_sf"/>
</dbReference>
<dbReference type="SUPFAM" id="SSF54001">
    <property type="entry name" value="Cysteine proteinases"/>
    <property type="match status" value="1"/>
</dbReference>
<dbReference type="EMBL" id="CP065053">
    <property type="protein sequence ID" value="QPI47952.1"/>
    <property type="molecule type" value="Genomic_DNA"/>
</dbReference>
<dbReference type="Pfam" id="PF07313">
    <property type="entry name" value="AmiA-like"/>
    <property type="match status" value="1"/>
</dbReference>
<dbReference type="Gene3D" id="1.10.3670.10">
    <property type="entry name" value="Putative xylanase like domain"/>
    <property type="match status" value="1"/>
</dbReference>
<evidence type="ECO:0000256" key="1">
    <source>
        <dbReference type="SAM" id="SignalP"/>
    </source>
</evidence>
<evidence type="ECO:0000313" key="3">
    <source>
        <dbReference type="Proteomes" id="UP000662888"/>
    </source>
</evidence>
<dbReference type="PROSITE" id="PS51257">
    <property type="entry name" value="PROKAR_LIPOPROTEIN"/>
    <property type="match status" value="1"/>
</dbReference>
<keyword evidence="3" id="KW-1185">Reference proteome</keyword>
<name>A0AA48W8D6_9BURK</name>
<organism evidence="2 3">
    <name type="scientific">Massilia antarctica</name>
    <dbReference type="NCBI Taxonomy" id="2765360"/>
    <lineage>
        <taxon>Bacteria</taxon>
        <taxon>Pseudomonadati</taxon>
        <taxon>Pseudomonadota</taxon>
        <taxon>Betaproteobacteria</taxon>
        <taxon>Burkholderiales</taxon>
        <taxon>Oxalobacteraceae</taxon>
        <taxon>Telluria group</taxon>
        <taxon>Massilia</taxon>
    </lineage>
</organism>
<dbReference type="InterPro" id="IPR010846">
    <property type="entry name" value="AmiA-like"/>
</dbReference>
<sequence length="370" mass="39849">MRLAPLVLFSAVLAACASAPPAPPVVAPVAVAPPPVAPVPLAPPAPEPVAATPLAPAALPFDLATLQRKQIYQMTPAEVGRYIAYMHSTEPDLRKRIAAIGRKNIGQPYVLNLLGEYPYELHDNLPMFSLQASDCVVFAEHTYAMALSQSWEEFFWMLQRIRYKDGVIGVATRNHYTEVDWNINNAWLVSDVSALLAGTDAPTYEMKIDRAAFLKMRHNTASGIPVQLSQEAYVAKDKVAKVAAQLQDGDLVNVISTRGGKFWASHVGIIVIDANGQRNFLNSAEPQVREESFEAFFARTAAREERNGKNGMKLAGFKFLRLNDHIVVPPAAPQPRPGPPLAALPKATASASASASATAAINGPAGSAIR</sequence>
<protein>
    <submittedName>
        <fullName evidence="2">DUF1460 domain-containing protein</fullName>
    </submittedName>
</protein>
<accession>A0AA48W8D6</accession>
<proteinExistence type="predicted"/>
<dbReference type="Proteomes" id="UP000662888">
    <property type="component" value="Chromosome"/>
</dbReference>
<feature type="signal peptide" evidence="1">
    <location>
        <begin position="1"/>
        <end position="19"/>
    </location>
</feature>
<evidence type="ECO:0000313" key="2">
    <source>
        <dbReference type="EMBL" id="QPI47952.1"/>
    </source>
</evidence>